<gene>
    <name evidence="6" type="ORF">GE061_019048</name>
</gene>
<keyword evidence="1" id="KW-0677">Repeat</keyword>
<organism evidence="6 7">
    <name type="scientific">Apolygus lucorum</name>
    <name type="common">Small green plant bug</name>
    <name type="synonym">Lygocoris lucorum</name>
    <dbReference type="NCBI Taxonomy" id="248454"/>
    <lineage>
        <taxon>Eukaryota</taxon>
        <taxon>Metazoa</taxon>
        <taxon>Ecdysozoa</taxon>
        <taxon>Arthropoda</taxon>
        <taxon>Hexapoda</taxon>
        <taxon>Insecta</taxon>
        <taxon>Pterygota</taxon>
        <taxon>Neoptera</taxon>
        <taxon>Paraneoptera</taxon>
        <taxon>Hemiptera</taxon>
        <taxon>Heteroptera</taxon>
        <taxon>Panheteroptera</taxon>
        <taxon>Cimicomorpha</taxon>
        <taxon>Miridae</taxon>
        <taxon>Mirini</taxon>
        <taxon>Apolygus</taxon>
    </lineage>
</organism>
<dbReference type="PANTHER" id="PTHR24256">
    <property type="entry name" value="TRYPTASE-RELATED"/>
    <property type="match status" value="1"/>
</dbReference>
<keyword evidence="7" id="KW-1185">Reference proteome</keyword>
<protein>
    <recommendedName>
        <fullName evidence="5">Peptidase S1 domain-containing protein</fullName>
    </recommendedName>
</protein>
<dbReference type="InterPro" id="IPR048287">
    <property type="entry name" value="TSPN-like_N"/>
</dbReference>
<evidence type="ECO:0000256" key="4">
    <source>
        <dbReference type="SAM" id="SignalP"/>
    </source>
</evidence>
<name>A0A8S9X8Q6_APOLU</name>
<sequence>MAKATSLFLLCASWALLFQAEADSVAEKDILEAVAEDIEGRGPGRCGGGSVLLRPADDPSSSVDWLFPNGWPLDFSLMSMIRPSNPSGTLVTLYDGLGVEHLQLRLVDGSIEFMYKPPSSTKLLLRFEAAIRPSQWSMFGLSVKGDAATLIVNCSEISQPLLRPRNTTLPTDGIILLGQPLLENSTGFHPSSISQISLSTWNATLPEADPVNVSFPELDTGNNSSGLSVIPLEIYFDLLKIAEFSNEAVRILDFPWIVSLQNQDGSHLCSANILTTLHLFTTCRCLTVATGSVITPIVPRRPEDIFVIAGVSKLNLPLRELMAKGQIRDVEKLHIHPRCTPLQKFDFAVVELDHFLYFSPFIRPIPKLSFDRMRSLPSFCSSAGWRETLPGWDRPENYLDDMVVTEFIILQNNECPLALEPKEGAHFICTSLFPQKTSSYSLNVAWPVATDDPITASRNPGDHGSGLLCDGRVVGILSHHSQDRMFSMFTSLGPAIPFFNPFFLDFINLTSNAPASHPALFLATALPLLVYLTLMSLAPA</sequence>
<evidence type="ECO:0000259" key="5">
    <source>
        <dbReference type="PROSITE" id="PS50240"/>
    </source>
</evidence>
<dbReference type="SUPFAM" id="SSF50494">
    <property type="entry name" value="Trypsin-like serine proteases"/>
    <property type="match status" value="1"/>
</dbReference>
<evidence type="ECO:0000313" key="7">
    <source>
        <dbReference type="Proteomes" id="UP000466442"/>
    </source>
</evidence>
<dbReference type="GO" id="GO:0006508">
    <property type="term" value="P:proteolysis"/>
    <property type="evidence" value="ECO:0007669"/>
    <property type="project" value="InterPro"/>
</dbReference>
<evidence type="ECO:0000256" key="2">
    <source>
        <dbReference type="ARBA" id="ARBA00023157"/>
    </source>
</evidence>
<feature type="chain" id="PRO_5035842333" description="Peptidase S1 domain-containing protein" evidence="4">
    <location>
        <begin position="23"/>
        <end position="540"/>
    </location>
</feature>
<dbReference type="SUPFAM" id="SSF49899">
    <property type="entry name" value="Concanavalin A-like lectins/glucanases"/>
    <property type="match status" value="1"/>
</dbReference>
<evidence type="ECO:0000313" key="6">
    <source>
        <dbReference type="EMBL" id="KAF6204884.1"/>
    </source>
</evidence>
<dbReference type="Gene3D" id="2.40.10.10">
    <property type="entry name" value="Trypsin-like serine proteases"/>
    <property type="match status" value="1"/>
</dbReference>
<dbReference type="CDD" id="cd00110">
    <property type="entry name" value="LamG"/>
    <property type="match status" value="1"/>
</dbReference>
<dbReference type="SMART" id="SM00210">
    <property type="entry name" value="TSPN"/>
    <property type="match status" value="1"/>
</dbReference>
<dbReference type="InterPro" id="IPR001254">
    <property type="entry name" value="Trypsin_dom"/>
</dbReference>
<comment type="similarity">
    <text evidence="3">Belongs to the peptidase S1 family. CLIP subfamily.</text>
</comment>
<dbReference type="InterPro" id="IPR013320">
    <property type="entry name" value="ConA-like_dom_sf"/>
</dbReference>
<dbReference type="InterPro" id="IPR043504">
    <property type="entry name" value="Peptidase_S1_PA_chymotrypsin"/>
</dbReference>
<dbReference type="PROSITE" id="PS50240">
    <property type="entry name" value="TRYPSIN_DOM"/>
    <property type="match status" value="1"/>
</dbReference>
<dbReference type="AlphaFoldDB" id="A0A8S9X8Q6"/>
<dbReference type="InterPro" id="IPR051487">
    <property type="entry name" value="Ser/Thr_Proteases_Immune/Dev"/>
</dbReference>
<proteinExistence type="inferred from homology"/>
<dbReference type="Pfam" id="PF00089">
    <property type="entry name" value="Trypsin"/>
    <property type="match status" value="1"/>
</dbReference>
<dbReference type="InterPro" id="IPR001791">
    <property type="entry name" value="Laminin_G"/>
</dbReference>
<dbReference type="Gene3D" id="2.60.120.200">
    <property type="match status" value="1"/>
</dbReference>
<feature type="signal peptide" evidence="4">
    <location>
        <begin position="1"/>
        <end position="22"/>
    </location>
</feature>
<keyword evidence="4" id="KW-0732">Signal</keyword>
<reference evidence="6" key="1">
    <citation type="journal article" date="2021" name="Mol. Ecol. Resour.">
        <title>Apolygus lucorum genome provides insights into omnivorousness and mesophyll feeding.</title>
        <authorList>
            <person name="Liu Y."/>
            <person name="Liu H."/>
            <person name="Wang H."/>
            <person name="Huang T."/>
            <person name="Liu B."/>
            <person name="Yang B."/>
            <person name="Yin L."/>
            <person name="Li B."/>
            <person name="Zhang Y."/>
            <person name="Zhang S."/>
            <person name="Jiang F."/>
            <person name="Zhang X."/>
            <person name="Ren Y."/>
            <person name="Wang B."/>
            <person name="Wang S."/>
            <person name="Lu Y."/>
            <person name="Wu K."/>
            <person name="Fan W."/>
            <person name="Wang G."/>
        </authorList>
    </citation>
    <scope>NUCLEOTIDE SEQUENCE</scope>
    <source>
        <strain evidence="6">12Hb</strain>
    </source>
</reference>
<accession>A0A8S9X8Q6</accession>
<feature type="domain" description="Peptidase S1" evidence="5">
    <location>
        <begin position="241"/>
        <end position="512"/>
    </location>
</feature>
<comment type="caution">
    <text evidence="6">The sequence shown here is derived from an EMBL/GenBank/DDBJ whole genome shotgun (WGS) entry which is preliminary data.</text>
</comment>
<evidence type="ECO:0000256" key="1">
    <source>
        <dbReference type="ARBA" id="ARBA00022737"/>
    </source>
</evidence>
<keyword evidence="2" id="KW-1015">Disulfide bond</keyword>
<dbReference type="GO" id="GO:0004252">
    <property type="term" value="F:serine-type endopeptidase activity"/>
    <property type="evidence" value="ECO:0007669"/>
    <property type="project" value="InterPro"/>
</dbReference>
<dbReference type="EMBL" id="WIXP02000009">
    <property type="protein sequence ID" value="KAF6204884.1"/>
    <property type="molecule type" value="Genomic_DNA"/>
</dbReference>
<dbReference type="OrthoDB" id="8939548at2759"/>
<dbReference type="SMART" id="SM00020">
    <property type="entry name" value="Tryp_SPc"/>
    <property type="match status" value="1"/>
</dbReference>
<dbReference type="InterPro" id="IPR009003">
    <property type="entry name" value="Peptidase_S1_PA"/>
</dbReference>
<evidence type="ECO:0000256" key="3">
    <source>
        <dbReference type="ARBA" id="ARBA00024195"/>
    </source>
</evidence>
<dbReference type="Proteomes" id="UP000466442">
    <property type="component" value="Linkage Group LG9"/>
</dbReference>